<sequence length="234" mass="25233">MTANLLQRLDAVDAAPGAAELRARTYELLDAAPGPVVDIGCGSGRAVAELHERGVRAIGLDPSEEMLAAARSRRPDLDFRPGIADSLPLADGECTGYRADKVFHLLPDPRPALHEARRVLAPGGRIVLLGQDWDLVAIDSDDPARTRELVHKRADGVASPRAARSYRNLLLDHGFTDVAVEVHTAIYTGPAAVPLLAGTGKTDEKWLAEQRRRAEQDRLFLAIPMFVASGTNPD</sequence>
<dbReference type="SUPFAM" id="SSF53335">
    <property type="entry name" value="S-adenosyl-L-methionine-dependent methyltransferases"/>
    <property type="match status" value="1"/>
</dbReference>
<dbReference type="AlphaFoldDB" id="A0A5N0UT39"/>
<reference evidence="2" key="1">
    <citation type="submission" date="2019-09" db="EMBL/GenBank/DDBJ databases">
        <authorList>
            <person name="Teo W.F.A."/>
            <person name="Duangmal K."/>
        </authorList>
    </citation>
    <scope>NUCLEOTIDE SEQUENCE [LARGE SCALE GENOMIC DNA]</scope>
    <source>
        <strain evidence="2">K81G1</strain>
    </source>
</reference>
<dbReference type="GO" id="GO:0008757">
    <property type="term" value="F:S-adenosylmethionine-dependent methyltransferase activity"/>
    <property type="evidence" value="ECO:0007669"/>
    <property type="project" value="InterPro"/>
</dbReference>
<dbReference type="Proteomes" id="UP000319769">
    <property type="component" value="Unassembled WGS sequence"/>
</dbReference>
<evidence type="ECO:0000313" key="3">
    <source>
        <dbReference type="Proteomes" id="UP000319769"/>
    </source>
</evidence>
<keyword evidence="3" id="KW-1185">Reference proteome</keyword>
<keyword evidence="2" id="KW-0489">Methyltransferase</keyword>
<dbReference type="CDD" id="cd02440">
    <property type="entry name" value="AdoMet_MTases"/>
    <property type="match status" value="1"/>
</dbReference>
<dbReference type="RefSeq" id="WP_144759789.1">
    <property type="nucleotide sequence ID" value="NZ_VMNW02000082.1"/>
</dbReference>
<dbReference type="EMBL" id="VMNW02000082">
    <property type="protein sequence ID" value="KAA9152883.1"/>
    <property type="molecule type" value="Genomic_DNA"/>
</dbReference>
<dbReference type="OrthoDB" id="3636702at2"/>
<name>A0A5N0UT39_9PSEU</name>
<dbReference type="InterPro" id="IPR029063">
    <property type="entry name" value="SAM-dependent_MTases_sf"/>
</dbReference>
<dbReference type="InterPro" id="IPR013216">
    <property type="entry name" value="Methyltransf_11"/>
</dbReference>
<gene>
    <name evidence="2" type="ORF">FPZ12_035800</name>
</gene>
<protein>
    <submittedName>
        <fullName evidence="2">Methyltransferase domain-containing protein</fullName>
    </submittedName>
</protein>
<organism evidence="2 3">
    <name type="scientific">Amycolatopsis acidicola</name>
    <dbReference type="NCBI Taxonomy" id="2596893"/>
    <lineage>
        <taxon>Bacteria</taxon>
        <taxon>Bacillati</taxon>
        <taxon>Actinomycetota</taxon>
        <taxon>Actinomycetes</taxon>
        <taxon>Pseudonocardiales</taxon>
        <taxon>Pseudonocardiaceae</taxon>
        <taxon>Amycolatopsis</taxon>
    </lineage>
</organism>
<evidence type="ECO:0000259" key="1">
    <source>
        <dbReference type="Pfam" id="PF08241"/>
    </source>
</evidence>
<comment type="caution">
    <text evidence="2">The sequence shown here is derived from an EMBL/GenBank/DDBJ whole genome shotgun (WGS) entry which is preliminary data.</text>
</comment>
<dbReference type="Gene3D" id="3.40.50.150">
    <property type="entry name" value="Vaccinia Virus protein VP39"/>
    <property type="match status" value="1"/>
</dbReference>
<dbReference type="PANTHER" id="PTHR43591">
    <property type="entry name" value="METHYLTRANSFERASE"/>
    <property type="match status" value="1"/>
</dbReference>
<dbReference type="Pfam" id="PF08241">
    <property type="entry name" value="Methyltransf_11"/>
    <property type="match status" value="1"/>
</dbReference>
<evidence type="ECO:0000313" key="2">
    <source>
        <dbReference type="EMBL" id="KAA9152883.1"/>
    </source>
</evidence>
<feature type="domain" description="Methyltransferase type 11" evidence="1">
    <location>
        <begin position="37"/>
        <end position="128"/>
    </location>
</feature>
<dbReference type="GO" id="GO:0032259">
    <property type="term" value="P:methylation"/>
    <property type="evidence" value="ECO:0007669"/>
    <property type="project" value="UniProtKB-KW"/>
</dbReference>
<keyword evidence="2" id="KW-0808">Transferase</keyword>
<proteinExistence type="predicted"/>
<accession>A0A5N0UT39</accession>